<dbReference type="GO" id="GO:0015628">
    <property type="term" value="P:protein secretion by the type II secretion system"/>
    <property type="evidence" value="ECO:0007669"/>
    <property type="project" value="InterPro"/>
</dbReference>
<evidence type="ECO:0000256" key="5">
    <source>
        <dbReference type="ARBA" id="ARBA00022475"/>
    </source>
</evidence>
<keyword evidence="4" id="KW-0813">Transport</keyword>
<proteinExistence type="inferred from homology"/>
<organism evidence="11 12">
    <name type="scientific">Bordetella genomosp. 4</name>
    <dbReference type="NCBI Taxonomy" id="463044"/>
    <lineage>
        <taxon>Bacteria</taxon>
        <taxon>Pseudomonadati</taxon>
        <taxon>Pseudomonadota</taxon>
        <taxon>Betaproteobacteria</taxon>
        <taxon>Burkholderiales</taxon>
        <taxon>Alcaligenaceae</taxon>
        <taxon>Bordetella</taxon>
    </lineage>
</organism>
<reference evidence="11 12" key="1">
    <citation type="submission" date="2017-05" db="EMBL/GenBank/DDBJ databases">
        <title>Complete and WGS of Bordetella genogroups.</title>
        <authorList>
            <person name="Spilker T."/>
            <person name="LiPuma J."/>
        </authorList>
    </citation>
    <scope>NUCLEOTIDE SEQUENCE [LARGE SCALE GENOMIC DNA]</scope>
    <source>
        <strain evidence="11 12">AU9919</strain>
    </source>
</reference>
<accession>A0A261U4N4</accession>
<keyword evidence="7" id="KW-0812">Transmembrane</keyword>
<dbReference type="InterPro" id="IPR022792">
    <property type="entry name" value="T2SS_protein-GspN"/>
</dbReference>
<protein>
    <recommendedName>
        <fullName evidence="3">Type II secretion system protein N</fullName>
    </recommendedName>
    <alternativeName>
        <fullName evidence="10">General secretion pathway protein N</fullName>
    </alternativeName>
</protein>
<keyword evidence="6" id="KW-0997">Cell inner membrane</keyword>
<dbReference type="Proteomes" id="UP000216885">
    <property type="component" value="Unassembled WGS sequence"/>
</dbReference>
<comment type="subcellular location">
    <subcellularLocation>
        <location evidence="1">Cell inner membrane</location>
    </subcellularLocation>
</comment>
<keyword evidence="9" id="KW-0472">Membrane</keyword>
<evidence type="ECO:0000256" key="2">
    <source>
        <dbReference type="ARBA" id="ARBA00007208"/>
    </source>
</evidence>
<dbReference type="Pfam" id="PF01203">
    <property type="entry name" value="T2SSN"/>
    <property type="match status" value="1"/>
</dbReference>
<dbReference type="AlphaFoldDB" id="A0A261U4N4"/>
<gene>
    <name evidence="11" type="ORF">CAL20_10505</name>
</gene>
<evidence type="ECO:0000256" key="4">
    <source>
        <dbReference type="ARBA" id="ARBA00022448"/>
    </source>
</evidence>
<evidence type="ECO:0000313" key="11">
    <source>
        <dbReference type="EMBL" id="OZI56916.1"/>
    </source>
</evidence>
<dbReference type="GO" id="GO:0005886">
    <property type="term" value="C:plasma membrane"/>
    <property type="evidence" value="ECO:0007669"/>
    <property type="project" value="UniProtKB-SubCell"/>
</dbReference>
<evidence type="ECO:0000256" key="3">
    <source>
        <dbReference type="ARBA" id="ARBA00021563"/>
    </source>
</evidence>
<evidence type="ECO:0000256" key="8">
    <source>
        <dbReference type="ARBA" id="ARBA00022927"/>
    </source>
</evidence>
<dbReference type="EMBL" id="NEVQ01000013">
    <property type="protein sequence ID" value="OZI56916.1"/>
    <property type="molecule type" value="Genomic_DNA"/>
</dbReference>
<evidence type="ECO:0000256" key="7">
    <source>
        <dbReference type="ARBA" id="ARBA00022692"/>
    </source>
</evidence>
<keyword evidence="8" id="KW-0653">Protein transport</keyword>
<name>A0A261U4N4_9BORD</name>
<dbReference type="GO" id="GO:0015627">
    <property type="term" value="C:type II protein secretion system complex"/>
    <property type="evidence" value="ECO:0007669"/>
    <property type="project" value="InterPro"/>
</dbReference>
<evidence type="ECO:0000313" key="12">
    <source>
        <dbReference type="Proteomes" id="UP000216885"/>
    </source>
</evidence>
<evidence type="ECO:0000256" key="9">
    <source>
        <dbReference type="ARBA" id="ARBA00023136"/>
    </source>
</evidence>
<sequence>MMRLSLPSFISVPLTVLALCSAIVAALLVLPARWLMLALPDNAMAAIADASGTVWRGSAQIALGPDGARYLLPQPINWQWNNGALEVSHPWLRGPVRVQPSWSGMKVSAQNLRAPASVLTAFGAPLNTIAPAGQISLEWQSFIVGHLPQSGNLATGRWTQASSALSHVRPLGDYRLQVNAKDGNAQFTLSTDSGALLINGQGQWQQGRLRLQGTAEPADNATDAQRAALTGLLSALGPVTKGQSRFGTPR</sequence>
<comment type="caution">
    <text evidence="11">The sequence shown here is derived from an EMBL/GenBank/DDBJ whole genome shotgun (WGS) entry which is preliminary data.</text>
</comment>
<comment type="similarity">
    <text evidence="2">Belongs to the GSP N family.</text>
</comment>
<keyword evidence="12" id="KW-1185">Reference proteome</keyword>
<keyword evidence="5" id="KW-1003">Cell membrane</keyword>
<evidence type="ECO:0000256" key="1">
    <source>
        <dbReference type="ARBA" id="ARBA00004533"/>
    </source>
</evidence>
<evidence type="ECO:0000256" key="10">
    <source>
        <dbReference type="ARBA" id="ARBA00030772"/>
    </source>
</evidence>
<evidence type="ECO:0000256" key="6">
    <source>
        <dbReference type="ARBA" id="ARBA00022519"/>
    </source>
</evidence>